<name>A0ACC1B9L2_9ROSI</name>
<accession>A0ACC1B9L2</accession>
<reference evidence="2" key="1">
    <citation type="journal article" date="2023" name="G3 (Bethesda)">
        <title>Genome assembly and association tests identify interacting loci associated with vigor, precocity, and sex in interspecific pistachio rootstocks.</title>
        <authorList>
            <person name="Palmer W."/>
            <person name="Jacygrad E."/>
            <person name="Sagayaradj S."/>
            <person name="Cavanaugh K."/>
            <person name="Han R."/>
            <person name="Bertier L."/>
            <person name="Beede B."/>
            <person name="Kafkas S."/>
            <person name="Golino D."/>
            <person name="Preece J."/>
            <person name="Michelmore R."/>
        </authorList>
    </citation>
    <scope>NUCLEOTIDE SEQUENCE [LARGE SCALE GENOMIC DNA]</scope>
</reference>
<dbReference type="Proteomes" id="UP001164250">
    <property type="component" value="Chromosome 6"/>
</dbReference>
<sequence>MERDFMGLNSKEPLAMVKEEVNNDGIREIGFAKGSGIQWSFSNKASALPHFMSFKVVQDDKAKKVVSDPLMPTGFMPISAADAYDPSQKRSTAEIQKSFNHDRQGATHISLTSYSVQNDVPSLHRPHDVKTFPVSNQGISVSVNNPFLKNHFGTNGQSLVGANTKPQVLGGIPIATSHSILPTVGSVGFTEPWNGVKTDGAPAQMTIFYAGSVCVYDDITPDKAQAIMLLAGNGTSVAPTVAQPKVQAQAPSSKPAAVDAVIVNHTINTPPGSGLSSPLSVSSHTGAQSGSGSNNTEEPMATKTTGVATTPICKLELSNGVNAMGSVASTSVIPSGHSNFYAAIPQARKASLALFLEKRKQRSMNVAPYTTHKKITEGSTQESRGINFSIASLSTSKEANRDVMAPI</sequence>
<evidence type="ECO:0000313" key="2">
    <source>
        <dbReference type="Proteomes" id="UP001164250"/>
    </source>
</evidence>
<gene>
    <name evidence="1" type="ORF">Patl1_15503</name>
</gene>
<keyword evidence="2" id="KW-1185">Reference proteome</keyword>
<proteinExistence type="predicted"/>
<evidence type="ECO:0000313" key="1">
    <source>
        <dbReference type="EMBL" id="KAJ0095670.1"/>
    </source>
</evidence>
<comment type="caution">
    <text evidence="1">The sequence shown here is derived from an EMBL/GenBank/DDBJ whole genome shotgun (WGS) entry which is preliminary data.</text>
</comment>
<organism evidence="1 2">
    <name type="scientific">Pistacia atlantica</name>
    <dbReference type="NCBI Taxonomy" id="434234"/>
    <lineage>
        <taxon>Eukaryota</taxon>
        <taxon>Viridiplantae</taxon>
        <taxon>Streptophyta</taxon>
        <taxon>Embryophyta</taxon>
        <taxon>Tracheophyta</taxon>
        <taxon>Spermatophyta</taxon>
        <taxon>Magnoliopsida</taxon>
        <taxon>eudicotyledons</taxon>
        <taxon>Gunneridae</taxon>
        <taxon>Pentapetalae</taxon>
        <taxon>rosids</taxon>
        <taxon>malvids</taxon>
        <taxon>Sapindales</taxon>
        <taxon>Anacardiaceae</taxon>
        <taxon>Pistacia</taxon>
    </lineage>
</organism>
<protein>
    <submittedName>
        <fullName evidence="1">Uncharacterized protein</fullName>
    </submittedName>
</protein>
<dbReference type="EMBL" id="CM047902">
    <property type="protein sequence ID" value="KAJ0095670.1"/>
    <property type="molecule type" value="Genomic_DNA"/>
</dbReference>